<dbReference type="InterPro" id="IPR045749">
    <property type="entry name" value="DUF6090"/>
</dbReference>
<dbReference type="RefSeq" id="WP_349240334.1">
    <property type="nucleotide sequence ID" value="NZ_JAVTTO010000001.1"/>
</dbReference>
<dbReference type="Pfam" id="PF19578">
    <property type="entry name" value="DUF6090"/>
    <property type="match status" value="1"/>
</dbReference>
<evidence type="ECO:0000256" key="1">
    <source>
        <dbReference type="SAM" id="Phobius"/>
    </source>
</evidence>
<protein>
    <submittedName>
        <fullName evidence="2">DUF6090 family protein</fullName>
    </submittedName>
</protein>
<dbReference type="EMBL" id="JAVTTO010000001">
    <property type="protein sequence ID" value="MDT7831081.1"/>
    <property type="molecule type" value="Genomic_DNA"/>
</dbReference>
<keyword evidence="1" id="KW-0472">Membrane</keyword>
<evidence type="ECO:0000313" key="2">
    <source>
        <dbReference type="EMBL" id="MDT7831081.1"/>
    </source>
</evidence>
<keyword evidence="1" id="KW-0812">Transmembrane</keyword>
<keyword evidence="3" id="KW-1185">Reference proteome</keyword>
<proteinExistence type="predicted"/>
<organism evidence="2 3">
    <name type="scientific">Asprobacillus argus</name>
    <dbReference type="NCBI Taxonomy" id="3076534"/>
    <lineage>
        <taxon>Bacteria</taxon>
        <taxon>Pseudomonadati</taxon>
        <taxon>Bacteroidota</taxon>
        <taxon>Flavobacteriia</taxon>
        <taxon>Flavobacteriales</taxon>
        <taxon>Flavobacteriaceae</taxon>
        <taxon>Asprobacillus</taxon>
    </lineage>
</organism>
<dbReference type="Proteomes" id="UP001257277">
    <property type="component" value="Unassembled WGS sequence"/>
</dbReference>
<reference evidence="2 3" key="1">
    <citation type="submission" date="2023-09" db="EMBL/GenBank/DDBJ databases">
        <title>Novel taxa isolated from Blanes Bay.</title>
        <authorList>
            <person name="Rey-Velasco X."/>
            <person name="Lucena T."/>
        </authorList>
    </citation>
    <scope>NUCLEOTIDE SEQUENCE [LARGE SCALE GENOMIC DNA]</scope>
    <source>
        <strain evidence="2 3">S356</strain>
    </source>
</reference>
<gene>
    <name evidence="2" type="ORF">RQM59_01750</name>
</gene>
<accession>A0ABU3LBH9</accession>
<feature type="transmembrane region" description="Helical" evidence="1">
    <location>
        <begin position="21"/>
        <end position="42"/>
    </location>
</feature>
<evidence type="ECO:0000313" key="3">
    <source>
        <dbReference type="Proteomes" id="UP001257277"/>
    </source>
</evidence>
<sequence length="249" mass="28921">MIKFFRRIRHKLLSENKFSKYLIYAIGEIILVVIGILIALSINNWNDYQKDREIEQLLLENLLKDLEKDKLGLARSTANNQYSLKVMDTMFYNISSNSNYNIMDFLRHNASFLYFNQFLISKGTYVENLSSGKFSLISTDTLKGEILDYYEIAVQTLGADKTIIPIMKDLSADFNELLGGTQEYAMVLGLKTNFPNIDIKGISNNPKYHRILTGKYLILRAQISDWKRFMSTNEHLIKSIQQELDVRFK</sequence>
<comment type="caution">
    <text evidence="2">The sequence shown here is derived from an EMBL/GenBank/DDBJ whole genome shotgun (WGS) entry which is preliminary data.</text>
</comment>
<keyword evidence="1" id="KW-1133">Transmembrane helix</keyword>
<name>A0ABU3LBH9_9FLAO</name>